<protein>
    <recommendedName>
        <fullName evidence="1">KIB1-4 beta-propeller domain-containing protein</fullName>
    </recommendedName>
</protein>
<name>A0A8T2AKD9_ARASU</name>
<dbReference type="OrthoDB" id="1110878at2759"/>
<dbReference type="PANTHER" id="PTHR47123:SF24">
    <property type="entry name" value="LOW PROTEIN: F-BOX_KELCH-REPEAT PROTEIN"/>
    <property type="match status" value="1"/>
</dbReference>
<dbReference type="AlphaFoldDB" id="A0A8T2AKD9"/>
<dbReference type="Proteomes" id="UP000694251">
    <property type="component" value="Chromosome 9"/>
</dbReference>
<accession>A0A8T2AKD9</accession>
<comment type="caution">
    <text evidence="2">The sequence shown here is derived from an EMBL/GenBank/DDBJ whole genome shotgun (WGS) entry which is preliminary data.</text>
</comment>
<dbReference type="PANTHER" id="PTHR47123">
    <property type="entry name" value="F-BOX PROTEIN SKIP23"/>
    <property type="match status" value="1"/>
</dbReference>
<feature type="domain" description="KIB1-4 beta-propeller" evidence="1">
    <location>
        <begin position="8"/>
        <end position="63"/>
    </location>
</feature>
<evidence type="ECO:0000259" key="1">
    <source>
        <dbReference type="Pfam" id="PF03478"/>
    </source>
</evidence>
<keyword evidence="3" id="KW-1185">Reference proteome</keyword>
<dbReference type="InterPro" id="IPR005174">
    <property type="entry name" value="KIB1-4_b-propeller"/>
</dbReference>
<evidence type="ECO:0000313" key="3">
    <source>
        <dbReference type="Proteomes" id="UP000694251"/>
    </source>
</evidence>
<dbReference type="EMBL" id="JAEFBJ010000009">
    <property type="protein sequence ID" value="KAG7572526.1"/>
    <property type="molecule type" value="Genomic_DNA"/>
</dbReference>
<proteinExistence type="predicted"/>
<organism evidence="2 3">
    <name type="scientific">Arabidopsis suecica</name>
    <name type="common">Swedish thale-cress</name>
    <name type="synonym">Cardaminopsis suecica</name>
    <dbReference type="NCBI Taxonomy" id="45249"/>
    <lineage>
        <taxon>Eukaryota</taxon>
        <taxon>Viridiplantae</taxon>
        <taxon>Streptophyta</taxon>
        <taxon>Embryophyta</taxon>
        <taxon>Tracheophyta</taxon>
        <taxon>Spermatophyta</taxon>
        <taxon>Magnoliopsida</taxon>
        <taxon>eudicotyledons</taxon>
        <taxon>Gunneridae</taxon>
        <taxon>Pentapetalae</taxon>
        <taxon>rosids</taxon>
        <taxon>malvids</taxon>
        <taxon>Brassicales</taxon>
        <taxon>Brassicaceae</taxon>
        <taxon>Camelineae</taxon>
        <taxon>Arabidopsis</taxon>
    </lineage>
</organism>
<reference evidence="2 3" key="1">
    <citation type="submission" date="2020-12" db="EMBL/GenBank/DDBJ databases">
        <title>Concerted genomic and epigenomic changes stabilize Arabidopsis allopolyploids.</title>
        <authorList>
            <person name="Chen Z."/>
        </authorList>
    </citation>
    <scope>NUCLEOTIDE SEQUENCE [LARGE SCALE GENOMIC DNA]</scope>
    <source>
        <strain evidence="2">As9502</strain>
        <tissue evidence="2">Leaf</tissue>
    </source>
</reference>
<dbReference type="InterPro" id="IPR051304">
    <property type="entry name" value="SCF_F-box_domain"/>
</dbReference>
<gene>
    <name evidence="2" type="ORF">ISN44_As09g008860</name>
</gene>
<dbReference type="Pfam" id="PF03478">
    <property type="entry name" value="Beta-prop_KIB1-4"/>
    <property type="match status" value="1"/>
</dbReference>
<evidence type="ECO:0000313" key="2">
    <source>
        <dbReference type="EMBL" id="KAG7572526.1"/>
    </source>
</evidence>
<sequence>MRRLVNGLDEEAGKWVEVSDIGDRLLVIGDLGNVCCSTKELPDGCGLSGNSIVFTHGPGNVTYSYKYGVHTGREEDRPQLLEILERETCDDHQHISSGGSPG</sequence>